<evidence type="ECO:0000313" key="11">
    <source>
        <dbReference type="Proteomes" id="UP000241890"/>
    </source>
</evidence>
<dbReference type="SMART" id="SM00249">
    <property type="entry name" value="PHD"/>
    <property type="match status" value="2"/>
</dbReference>
<evidence type="ECO:0000256" key="5">
    <source>
        <dbReference type="ARBA" id="ARBA00022837"/>
    </source>
</evidence>
<dbReference type="PROSITE" id="PS00018">
    <property type="entry name" value="EF_HAND_1"/>
    <property type="match status" value="4"/>
</dbReference>
<dbReference type="InterPro" id="IPR013637">
    <property type="entry name" value="Lys_sp_deMease-like_dom"/>
</dbReference>
<dbReference type="PANTHER" id="PTHR45942">
    <property type="entry name" value="PROTEIN PHOSPATASE 3 REGULATORY SUBUNIT B ALPHA ISOFORM TYPE 1"/>
    <property type="match status" value="1"/>
</dbReference>
<dbReference type="InterPro" id="IPR018247">
    <property type="entry name" value="EF_Hand_1_Ca_BS"/>
</dbReference>
<evidence type="ECO:0000256" key="3">
    <source>
        <dbReference type="ARBA" id="ARBA00022771"/>
    </source>
</evidence>
<dbReference type="GO" id="GO:0005509">
    <property type="term" value="F:calcium ion binding"/>
    <property type="evidence" value="ECO:0007669"/>
    <property type="project" value="InterPro"/>
</dbReference>
<evidence type="ECO:0000256" key="4">
    <source>
        <dbReference type="ARBA" id="ARBA00022833"/>
    </source>
</evidence>
<sequence length="2475" mass="269474">MVDGSARHSHAADAVTATAAATVINFDGMEQPVVPVHCRRMAQGLRDVRAMTDRFGAPLIDPDEKHSTFRRMASLGKSLGAVKVDTKVTGATSQAVELLGITKKDLAKLRIRFDAADIDGSGDITRDEFFKMLDEHPTVFTNAVFSLIDVDNSNTISYNEMVHVLTTFCIFNQNDILFYIFQQFDKDGSGSLDEHEFIEMIADLNAPAMFPGNLQRAFENFDTNADGLIDFDEFKELNNRFPMLLFPIFRLQDKMQRRTLGARRWTQILKKKAEREKIEAYKLAHDGDLPPKKRKSRFEAARPPRPPPCLAPDRVRRLRATSPASEDGQEDTVDDADGGGVCLAAERATEADMKAGDRAAGAAEKASLDRPDARRSGDDEIDPGEKQKSPRQSPRRRGPPPNLAVLGEAAPPPADEGETTSQAEGDTNDGAGPSANGGLEDQDADMPDAPDADPAQQPSNAASDDVSTPAKVGSSGAQDDKTDARDGSLGEPKDDADKMQDDHEVDDDNDDDDDDEDDDDDDDDNEADDDDDDASSGKGGIDVKNQTKKEEKEQNNHAEENGTAKMLAPDTADEEKANGQANKTDKDKEATLTVETDPPRPQLGANSKNGTPVITAASPGSSTRKRRRNSVDSANVAKRATLRPRLGGSQVKASPMLGVGGHASLAEGDEDEMEVDRPGESYPIRHPRYEMDAYQAPLPELRDRKELLSPAEGTFVTLDELPMRHMQLQIDENVVWRGRKNPAISSRAIDEYLFFCRQLTREKPVTGSHFWTRPKTKRLKKVPTAASLESSASAGGPNSAGNGANGADLVAEEPDDVEDTDKASDQGLTGAVAEPPLPNDLELRPAESDEQALEFLHRCEYDIKRAKFMLLAAHGAGTDSASIERKARLGLPGPGTVRTPRQGKSTPTFAWDAASSGADDGAGTASPAETSGTTRVRRAASAASTASANSNGANSGAKGLKNWVTSARSALAGRQPGTPTRRKLLQLLQEYAFVRADSNDAKAVASASEVAAQVEKKLKEVDDWIANAHDAVSLTKPDGHWTLQELQEFVSSVPSGVRLAELDCLKSVYASCVSLQEDFTRVMKTDVTPPPSLNELRLVLRRAQELPLDLPGIEDAQKRVTHIERLAEEILDIIPANRYWRKQLVMPSKSKRVATKRWESQPLATLRAKLQEAEACRVSFPTQRLLKYYVDEADAWLKRCEDASNGENVDVKLLLKLVKQAEVLPVDLTAERERLDAQLRRAQECIAKVRNAVPRAGKTTRGAQDMDKMELETLRALKNEAISIGIKQDDVDDMQRIVDEADAWKARARAALEDVDAVDAETLNSLIAESDQVPVIMPETDFLLAQVESKQVCEQIRAAIDSQTVSLRNLTKLVNKLSKLRKTLQVGGQPKSLDAGKCENLARNIVNNAVDWVQRAHFLCRVVREEDFGGEEKVKPKKRKRNYKKFGNQKTKLQGPFAAYERVTFSMFANFYKDGAEMPVDLSLPLQDLITLRGDLEVTKASLRAFISSCGVKDNLKVLCSEGDAENVVPLPASNVAEAKDKDATPTKSLSTAEPMDVSNESAATETQTDTLASSAQDNTTLDAAKAVASDAAVAPAAAALENGTDAAPDTSKTEVAKSKKPSLSDIKLTLDKCLMVSVATVEEVLLRQAFEGGIAWIAKALALTPHRTEWEGVAALPKSEAEELSLESIKQLLEEAPSLYVDVSELTSDLEGTLDKINEWKQSASNLMSAYEAKLAEASVSWTAAHADSNGDDETMEDAESAQDDTLGRSEMAAVKMALGMDSLLGRTKRETVKKRASSAGSAKPGSAAAVAAARAQEQLERDAELGLVPRQEEAVNWANFEAGLDAMVASKFPELGSMDPMTSQDAMQLFAVPTPEEGKTTNENTDGSSDGSDTSFKMLPDDFATMAADARKLCDGLENEPVAQVAEREPAVQKARWLAEAGDFLEKAGKALRGTTEADMDTVRALVADGVRLKEVRIDAEAHHLKPYSFSGCIARGTKRLQRVGRNICAWNQVTQKRLGQAKSAAGFLALRVLVAEKLERSLFPTSPVEAEVRSELGKLVLWAKTTHERLSPERTGLGKADEIERLAAEGAKLKVNFAEVKELRSALRRATAWLKSLKRSGIESGTASVDHLVELLDQSEAIPVDLSEHTRVLKEATRQYCLCRRGYTNEMLACSYCDEWFHIGCVNISPTHAKRCARFCCPLCSVNRTSLAQLGLARAAIARVRVSWNARMARMADDGGSGAKDTGPATEALRALALWMEQAAPLVDHVVSAGEGPYDASMKTALAGLEDGPAGAKRCADVAHVKMALQFRLWSGDSVRRLRGRRAELEDYDKIRSAAASAVDAGQHEFFKFVSGVHRRAQLWSSRANAALHTPVGRMSQEDLLKELENIASAAQHIPVDLPEELAVSSAVMDEANRYCFCQGLNLGTLMVFCDSCQKWLHAKCCEVDVSTPEEACRSHTEHGWRKHVRTK</sequence>
<feature type="compositionally biased region" description="Polar residues" evidence="7">
    <location>
        <begin position="1559"/>
        <end position="1576"/>
    </location>
</feature>
<feature type="region of interest" description="Disordered" evidence="7">
    <location>
        <begin position="1877"/>
        <end position="1897"/>
    </location>
</feature>
<feature type="region of interest" description="Disordered" evidence="7">
    <location>
        <begin position="781"/>
        <end position="842"/>
    </location>
</feature>
<feature type="compositionally biased region" description="Acidic residues" evidence="7">
    <location>
        <begin position="1751"/>
        <end position="1764"/>
    </location>
</feature>
<proteinExistence type="predicted"/>
<dbReference type="Gene3D" id="1.10.238.10">
    <property type="entry name" value="EF-hand"/>
    <property type="match status" value="1"/>
</dbReference>
<evidence type="ECO:0000256" key="6">
    <source>
        <dbReference type="PROSITE-ProRule" id="PRU00146"/>
    </source>
</evidence>
<feature type="compositionally biased region" description="Basic and acidic residues" evidence="7">
    <location>
        <begin position="282"/>
        <end position="302"/>
    </location>
</feature>
<dbReference type="Pfam" id="PF13202">
    <property type="entry name" value="EF-hand_5"/>
    <property type="match status" value="1"/>
</dbReference>
<feature type="region of interest" description="Disordered" evidence="7">
    <location>
        <begin position="320"/>
        <end position="339"/>
    </location>
</feature>
<keyword evidence="1" id="KW-0479">Metal-binding</keyword>
<feature type="region of interest" description="Disordered" evidence="7">
    <location>
        <begin position="1747"/>
        <end position="1769"/>
    </location>
</feature>
<dbReference type="SUPFAM" id="SSF47473">
    <property type="entry name" value="EF-hand"/>
    <property type="match status" value="1"/>
</dbReference>
<dbReference type="InterPro" id="IPR019786">
    <property type="entry name" value="Zinc_finger_PHD-type_CS"/>
</dbReference>
<feature type="domain" description="EF-hand" evidence="9">
    <location>
        <begin position="104"/>
        <end position="139"/>
    </location>
</feature>
<feature type="region of interest" description="Disordered" evidence="7">
    <location>
        <begin position="1532"/>
        <end position="1576"/>
    </location>
</feature>
<reference evidence="10 11" key="1">
    <citation type="submission" date="2017-12" db="EMBL/GenBank/DDBJ databases">
        <title>Sequencing, de novo assembly and annotation of complete genome of a new Thraustochytrid species, strain FCC1311.</title>
        <authorList>
            <person name="Sedici K."/>
            <person name="Godart F."/>
            <person name="Aiese Cigliano R."/>
            <person name="Sanseverino W."/>
            <person name="Barakat M."/>
            <person name="Ortet P."/>
            <person name="Marechal E."/>
            <person name="Cagnac O."/>
            <person name="Amato A."/>
        </authorList>
    </citation>
    <scope>NUCLEOTIDE SEQUENCE [LARGE SCALE GENOMIC DNA]</scope>
</reference>
<keyword evidence="11" id="KW-1185">Reference proteome</keyword>
<feature type="compositionally biased region" description="Acidic residues" evidence="7">
    <location>
        <begin position="327"/>
        <end position="337"/>
    </location>
</feature>
<gene>
    <name evidence="10" type="ORF">FCC1311_042002</name>
</gene>
<dbReference type="GO" id="GO:0008270">
    <property type="term" value="F:zinc ion binding"/>
    <property type="evidence" value="ECO:0007669"/>
    <property type="project" value="UniProtKB-KW"/>
</dbReference>
<keyword evidence="10" id="KW-0418">Kinase</keyword>
<feature type="compositionally biased region" description="Low complexity" evidence="7">
    <location>
        <begin position="910"/>
        <end position="957"/>
    </location>
</feature>
<keyword evidence="3 6" id="KW-0863">Zinc-finger</keyword>
<keyword evidence="4" id="KW-0862">Zinc</keyword>
<evidence type="ECO:0000256" key="1">
    <source>
        <dbReference type="ARBA" id="ARBA00022723"/>
    </source>
</evidence>
<accession>A0A2R5GAC9</accession>
<evidence type="ECO:0000256" key="2">
    <source>
        <dbReference type="ARBA" id="ARBA00022737"/>
    </source>
</evidence>
<dbReference type="Proteomes" id="UP000241890">
    <property type="component" value="Unassembled WGS sequence"/>
</dbReference>
<feature type="compositionally biased region" description="Acidic residues" evidence="7">
    <location>
        <begin position="440"/>
        <end position="451"/>
    </location>
</feature>
<feature type="compositionally biased region" description="Low complexity" evidence="7">
    <location>
        <begin position="1799"/>
        <end position="1817"/>
    </location>
</feature>
<dbReference type="InParanoid" id="A0A2R5GAC9"/>
<evidence type="ECO:0000259" key="9">
    <source>
        <dbReference type="PROSITE" id="PS50222"/>
    </source>
</evidence>
<feature type="region of interest" description="Disordered" evidence="7">
    <location>
        <begin position="1789"/>
        <end position="1817"/>
    </location>
</feature>
<keyword evidence="2" id="KW-0677">Repeat</keyword>
<dbReference type="InterPro" id="IPR013083">
    <property type="entry name" value="Znf_RING/FYVE/PHD"/>
</dbReference>
<dbReference type="SMART" id="SM00054">
    <property type="entry name" value="EFh"/>
    <property type="match status" value="4"/>
</dbReference>
<dbReference type="GO" id="GO:0016301">
    <property type="term" value="F:kinase activity"/>
    <property type="evidence" value="ECO:0007669"/>
    <property type="project" value="UniProtKB-KW"/>
</dbReference>
<feature type="domain" description="EF-hand" evidence="9">
    <location>
        <begin position="172"/>
        <end position="207"/>
    </location>
</feature>
<comment type="caution">
    <text evidence="10">The sequence shown here is derived from an EMBL/GenBank/DDBJ whole genome shotgun (WGS) entry which is preliminary data.</text>
</comment>
<evidence type="ECO:0000313" key="10">
    <source>
        <dbReference type="EMBL" id="GBG27977.1"/>
    </source>
</evidence>
<dbReference type="InterPro" id="IPR011992">
    <property type="entry name" value="EF-hand-dom_pair"/>
</dbReference>
<feature type="compositionally biased region" description="Acidic residues" evidence="7">
    <location>
        <begin position="810"/>
        <end position="819"/>
    </location>
</feature>
<dbReference type="InterPro" id="IPR001965">
    <property type="entry name" value="Znf_PHD"/>
</dbReference>
<dbReference type="InterPro" id="IPR011011">
    <property type="entry name" value="Znf_FYVE_PHD"/>
</dbReference>
<protein>
    <submittedName>
        <fullName evidence="10">Calcium-dependent protein kinase 5</fullName>
    </submittedName>
</protein>
<feature type="compositionally biased region" description="Acidic residues" evidence="7">
    <location>
        <begin position="503"/>
        <end position="534"/>
    </location>
</feature>
<feature type="compositionally biased region" description="Basic and acidic residues" evidence="7">
    <location>
        <begin position="478"/>
        <end position="502"/>
    </location>
</feature>
<feature type="compositionally biased region" description="Basic and acidic residues" evidence="7">
    <location>
        <begin position="366"/>
        <end position="388"/>
    </location>
</feature>
<dbReference type="EMBL" id="BEYU01000038">
    <property type="protein sequence ID" value="GBG27977.1"/>
    <property type="molecule type" value="Genomic_DNA"/>
</dbReference>
<dbReference type="PROSITE" id="PS50016">
    <property type="entry name" value="ZF_PHD_2"/>
    <property type="match status" value="1"/>
</dbReference>
<dbReference type="Pfam" id="PF08429">
    <property type="entry name" value="PLU-1"/>
    <property type="match status" value="1"/>
</dbReference>
<dbReference type="PROSITE" id="PS50222">
    <property type="entry name" value="EF_HAND_2"/>
    <property type="match status" value="4"/>
</dbReference>
<feature type="compositionally biased region" description="Basic and acidic residues" evidence="7">
    <location>
        <begin position="545"/>
        <end position="562"/>
    </location>
</feature>
<feature type="domain" description="PHD-type" evidence="8">
    <location>
        <begin position="2161"/>
        <end position="2210"/>
    </location>
</feature>
<feature type="compositionally biased region" description="Low complexity" evidence="7">
    <location>
        <begin position="1887"/>
        <end position="1897"/>
    </location>
</feature>
<organism evidence="10 11">
    <name type="scientific">Hondaea fermentalgiana</name>
    <dbReference type="NCBI Taxonomy" id="2315210"/>
    <lineage>
        <taxon>Eukaryota</taxon>
        <taxon>Sar</taxon>
        <taxon>Stramenopiles</taxon>
        <taxon>Bigyra</taxon>
        <taxon>Labyrinthulomycetes</taxon>
        <taxon>Thraustochytrida</taxon>
        <taxon>Thraustochytriidae</taxon>
        <taxon>Hondaea</taxon>
    </lineage>
</organism>
<evidence type="ECO:0000259" key="8">
    <source>
        <dbReference type="PROSITE" id="PS50016"/>
    </source>
</evidence>
<keyword evidence="5" id="KW-0106">Calcium</keyword>
<feature type="domain" description="EF-hand" evidence="9">
    <location>
        <begin position="209"/>
        <end position="244"/>
    </location>
</feature>
<dbReference type="OrthoDB" id="191686at2759"/>
<keyword evidence="10" id="KW-0808">Transferase</keyword>
<feature type="compositionally biased region" description="Low complexity" evidence="7">
    <location>
        <begin position="785"/>
        <end position="807"/>
    </location>
</feature>
<dbReference type="InterPro" id="IPR019787">
    <property type="entry name" value="Znf_PHD-finger"/>
</dbReference>
<feature type="region of interest" description="Disordered" evidence="7">
    <location>
        <begin position="282"/>
        <end position="315"/>
    </location>
</feature>
<dbReference type="InterPro" id="IPR002048">
    <property type="entry name" value="EF_hand_dom"/>
</dbReference>
<dbReference type="Gene3D" id="3.30.40.10">
    <property type="entry name" value="Zinc/RING finger domain, C3HC4 (zinc finger)"/>
    <property type="match status" value="2"/>
</dbReference>
<name>A0A2R5GAC9_9STRA</name>
<feature type="compositionally biased region" description="Polar residues" evidence="7">
    <location>
        <begin position="604"/>
        <end position="622"/>
    </location>
</feature>
<feature type="domain" description="EF-hand" evidence="9">
    <location>
        <begin position="143"/>
        <end position="171"/>
    </location>
</feature>
<feature type="region of interest" description="Disordered" evidence="7">
    <location>
        <begin position="889"/>
        <end position="959"/>
    </location>
</feature>
<dbReference type="PROSITE" id="PS01359">
    <property type="entry name" value="ZF_PHD_1"/>
    <property type="match status" value="1"/>
</dbReference>
<feature type="region of interest" description="Disordered" evidence="7">
    <location>
        <begin position="352"/>
        <end position="684"/>
    </location>
</feature>
<dbReference type="SUPFAM" id="SSF57903">
    <property type="entry name" value="FYVE/PHD zinc finger"/>
    <property type="match status" value="2"/>
</dbReference>
<dbReference type="Pfam" id="PF13499">
    <property type="entry name" value="EF-hand_7"/>
    <property type="match status" value="1"/>
</dbReference>
<evidence type="ECO:0000256" key="7">
    <source>
        <dbReference type="SAM" id="MobiDB-lite"/>
    </source>
</evidence>